<evidence type="ECO:0000313" key="3">
    <source>
        <dbReference type="Proteomes" id="UP000230914"/>
    </source>
</evidence>
<gene>
    <name evidence="2" type="ORF">CSA55_01905</name>
</gene>
<evidence type="ECO:0000256" key="1">
    <source>
        <dbReference type="SAM" id="MobiDB-lite"/>
    </source>
</evidence>
<dbReference type="Proteomes" id="UP000230914">
    <property type="component" value="Unassembled WGS sequence"/>
</dbReference>
<dbReference type="EMBL" id="PDSL01000029">
    <property type="protein sequence ID" value="PIE33557.1"/>
    <property type="molecule type" value="Genomic_DNA"/>
</dbReference>
<feature type="compositionally biased region" description="Basic and acidic residues" evidence="1">
    <location>
        <begin position="156"/>
        <end position="168"/>
    </location>
</feature>
<comment type="caution">
    <text evidence="2">The sequence shown here is derived from an EMBL/GenBank/DDBJ whole genome shotgun (WGS) entry which is preliminary data.</text>
</comment>
<feature type="compositionally biased region" description="Basic residues" evidence="1">
    <location>
        <begin position="169"/>
        <end position="181"/>
    </location>
</feature>
<accession>A0A2G6KD18</accession>
<name>A0A2G6KD18_9ACTN</name>
<protein>
    <submittedName>
        <fullName evidence="2">Uncharacterized protein</fullName>
    </submittedName>
</protein>
<dbReference type="AlphaFoldDB" id="A0A2G6KD18"/>
<feature type="compositionally biased region" description="Basic and acidic residues" evidence="1">
    <location>
        <begin position="182"/>
        <end position="197"/>
    </location>
</feature>
<reference evidence="2 3" key="1">
    <citation type="submission" date="2017-10" db="EMBL/GenBank/DDBJ databases">
        <title>Novel microbial diversity and functional potential in the marine mammal oral microbiome.</title>
        <authorList>
            <person name="Dudek N.K."/>
            <person name="Sun C.L."/>
            <person name="Burstein D."/>
            <person name="Kantor R.S."/>
            <person name="Aliaga Goltsman D.S."/>
            <person name="Bik E.M."/>
            <person name="Thomas B.C."/>
            <person name="Banfield J.F."/>
            <person name="Relman D.A."/>
        </authorList>
    </citation>
    <scope>NUCLEOTIDE SEQUENCE [LARGE SCALE GENOMIC DNA]</scope>
    <source>
        <strain evidence="2">DOLJORAL78_61_10</strain>
    </source>
</reference>
<proteinExistence type="predicted"/>
<feature type="region of interest" description="Disordered" evidence="1">
    <location>
        <begin position="142"/>
        <end position="197"/>
    </location>
</feature>
<evidence type="ECO:0000313" key="2">
    <source>
        <dbReference type="EMBL" id="PIE33557.1"/>
    </source>
</evidence>
<sequence>MNQVKNRLKSLGLIDRAFGAASDDELIAARDQLVDDHLDAFEEIVGPDATAETIRSAIAKGRLDGTMESIALILSDACLADIIDELGDHADHPSSDQLREVLPAIIERHGKGITQLMLATTVAGDAPAAAIIRDLLKNDDLVKLPPSEPRPITPILDRKTGSDEERAALKAKRKEQRKRKQREAQARREQQARAKHR</sequence>
<organism evidence="2 3">
    <name type="scientific">Ilumatobacter coccineus</name>
    <dbReference type="NCBI Taxonomy" id="467094"/>
    <lineage>
        <taxon>Bacteria</taxon>
        <taxon>Bacillati</taxon>
        <taxon>Actinomycetota</taxon>
        <taxon>Acidimicrobiia</taxon>
        <taxon>Acidimicrobiales</taxon>
        <taxon>Ilumatobacteraceae</taxon>
        <taxon>Ilumatobacter</taxon>
    </lineage>
</organism>